<dbReference type="GO" id="GO:0051087">
    <property type="term" value="F:protein-folding chaperone binding"/>
    <property type="evidence" value="ECO:0007669"/>
    <property type="project" value="TreeGrafter"/>
</dbReference>
<dbReference type="PROSITE" id="PS50053">
    <property type="entry name" value="UBIQUITIN_2"/>
    <property type="match status" value="1"/>
</dbReference>
<dbReference type="GO" id="GO:0006620">
    <property type="term" value="P:post-translational protein targeting to endoplasmic reticulum membrane"/>
    <property type="evidence" value="ECO:0007669"/>
    <property type="project" value="InterPro"/>
</dbReference>
<feature type="domain" description="Ubiquitin-like" evidence="4">
    <location>
        <begin position="66"/>
        <end position="144"/>
    </location>
</feature>
<keyword evidence="2" id="KW-0963">Cytoplasm</keyword>
<feature type="compositionally biased region" description="Pro residues" evidence="3">
    <location>
        <begin position="42"/>
        <end position="51"/>
    </location>
</feature>
<dbReference type="Pfam" id="PF00240">
    <property type="entry name" value="ubiquitin"/>
    <property type="match status" value="1"/>
</dbReference>
<proteinExistence type="predicted"/>
<dbReference type="GO" id="GO:0071816">
    <property type="term" value="P:tail-anchored membrane protein insertion into ER membrane"/>
    <property type="evidence" value="ECO:0007669"/>
    <property type="project" value="TreeGrafter"/>
</dbReference>
<evidence type="ECO:0000313" key="6">
    <source>
        <dbReference type="Proteomes" id="UP000521872"/>
    </source>
</evidence>
<comment type="caution">
    <text evidence="5">The sequence shown here is derived from an EMBL/GenBank/DDBJ whole genome shotgun (WGS) entry which is preliminary data.</text>
</comment>
<gene>
    <name evidence="5" type="ORF">D9613_010023</name>
</gene>
<dbReference type="SUPFAM" id="SSF54236">
    <property type="entry name" value="Ubiquitin-like"/>
    <property type="match status" value="1"/>
</dbReference>
<dbReference type="AlphaFoldDB" id="A0A8H4QYU8"/>
<accession>A0A8H4QYU8</accession>
<dbReference type="Proteomes" id="UP000521872">
    <property type="component" value="Unassembled WGS sequence"/>
</dbReference>
<evidence type="ECO:0000259" key="4">
    <source>
        <dbReference type="PROSITE" id="PS50053"/>
    </source>
</evidence>
<dbReference type="Gene3D" id="3.10.20.90">
    <property type="entry name" value="Phosphatidylinositol 3-kinase Catalytic Subunit, Chain A, domain 1"/>
    <property type="match status" value="1"/>
</dbReference>
<dbReference type="PANTHER" id="PTHR46555">
    <property type="entry name" value="UBIQUITIN-LIKE PROTEIN 4A"/>
    <property type="match status" value="1"/>
</dbReference>
<dbReference type="EMBL" id="JAACJL010000017">
    <property type="protein sequence ID" value="KAF4618772.1"/>
    <property type="molecule type" value="Genomic_DNA"/>
</dbReference>
<feature type="region of interest" description="Disordered" evidence="3">
    <location>
        <begin position="144"/>
        <end position="219"/>
    </location>
</feature>
<dbReference type="CDD" id="cd17039">
    <property type="entry name" value="Ubl_ubiquitin_like"/>
    <property type="match status" value="1"/>
</dbReference>
<protein>
    <recommendedName>
        <fullName evidence="4">Ubiquitin-like domain-containing protein</fullName>
    </recommendedName>
</protein>
<dbReference type="SMART" id="SM00213">
    <property type="entry name" value="UBQ"/>
    <property type="match status" value="1"/>
</dbReference>
<keyword evidence="6" id="KW-1185">Reference proteome</keyword>
<name>A0A8H4QYU8_9AGAR</name>
<dbReference type="InterPro" id="IPR047154">
    <property type="entry name" value="UBL4A-like"/>
</dbReference>
<sequence>MAEQAEKAFARTFLNTLATQPVTYADDYQQAPEHSLKRVPVLPIPVPPPAARKPRVEPSASTSASISITFKSLKPPASFTLQVQPTDTISAIKAQLAASTSTPQLYPPPADAQRLLLKGKALADAKLLKEYSVKDGDTVNLVVKPGFDWNPQQPPAPSTTNTPAETMSDASSTPAKPSGGFSFASLDPNPSTPVSKKTNKHTRIPSVVLSPSPSADTPGAAEKDILLTLDVDASRSPVSQLSELGLSSYAETVKNPEFWVRLYAFLQQEFTNETDVHTAFEDFLCASKGSLTPHEIAKIRDTTGVVGMAGR</sequence>
<dbReference type="PANTHER" id="PTHR46555:SF1">
    <property type="entry name" value="UBIQUITIN-LIKE PROTEIN 4A"/>
    <property type="match status" value="1"/>
</dbReference>
<reference evidence="5 6" key="1">
    <citation type="submission" date="2019-12" db="EMBL/GenBank/DDBJ databases">
        <authorList>
            <person name="Floudas D."/>
            <person name="Bentzer J."/>
            <person name="Ahren D."/>
            <person name="Johansson T."/>
            <person name="Persson P."/>
            <person name="Tunlid A."/>
        </authorList>
    </citation>
    <scope>NUCLEOTIDE SEQUENCE [LARGE SCALE GENOMIC DNA]</scope>
    <source>
        <strain evidence="5 6">CBS 102.39</strain>
    </source>
</reference>
<evidence type="ECO:0000313" key="5">
    <source>
        <dbReference type="EMBL" id="KAF4618772.1"/>
    </source>
</evidence>
<organism evidence="5 6">
    <name type="scientific">Agrocybe pediades</name>
    <dbReference type="NCBI Taxonomy" id="84607"/>
    <lineage>
        <taxon>Eukaryota</taxon>
        <taxon>Fungi</taxon>
        <taxon>Dikarya</taxon>
        <taxon>Basidiomycota</taxon>
        <taxon>Agaricomycotina</taxon>
        <taxon>Agaricomycetes</taxon>
        <taxon>Agaricomycetidae</taxon>
        <taxon>Agaricales</taxon>
        <taxon>Agaricineae</taxon>
        <taxon>Strophariaceae</taxon>
        <taxon>Agrocybe</taxon>
    </lineage>
</organism>
<dbReference type="InterPro" id="IPR000626">
    <property type="entry name" value="Ubiquitin-like_dom"/>
</dbReference>
<evidence type="ECO:0000256" key="1">
    <source>
        <dbReference type="ARBA" id="ARBA00004514"/>
    </source>
</evidence>
<feature type="compositionally biased region" description="Polar residues" evidence="3">
    <location>
        <begin position="158"/>
        <end position="175"/>
    </location>
</feature>
<evidence type="ECO:0000256" key="2">
    <source>
        <dbReference type="ARBA" id="ARBA00022490"/>
    </source>
</evidence>
<dbReference type="GO" id="GO:0071818">
    <property type="term" value="C:BAT3 complex"/>
    <property type="evidence" value="ECO:0007669"/>
    <property type="project" value="TreeGrafter"/>
</dbReference>
<dbReference type="InterPro" id="IPR029071">
    <property type="entry name" value="Ubiquitin-like_domsf"/>
</dbReference>
<comment type="subcellular location">
    <subcellularLocation>
        <location evidence="1">Cytoplasm</location>
        <location evidence="1">Cytosol</location>
    </subcellularLocation>
</comment>
<feature type="region of interest" description="Disordered" evidence="3">
    <location>
        <begin position="36"/>
        <end position="61"/>
    </location>
</feature>
<evidence type="ECO:0000256" key="3">
    <source>
        <dbReference type="SAM" id="MobiDB-lite"/>
    </source>
</evidence>